<proteinExistence type="inferred from homology"/>
<evidence type="ECO:0000256" key="2">
    <source>
        <dbReference type="ARBA" id="ARBA00022598"/>
    </source>
</evidence>
<feature type="transmembrane region" description="Helical" evidence="3">
    <location>
        <begin position="695"/>
        <end position="715"/>
    </location>
</feature>
<protein>
    <recommendedName>
        <fullName evidence="8">4-coumarate--CoA ligase</fullName>
    </recommendedName>
</protein>
<comment type="similarity">
    <text evidence="1">Belongs to the ATP-dependent AMP-binding enzyme family.</text>
</comment>
<dbReference type="InterPro" id="IPR020845">
    <property type="entry name" value="AMP-binding_CS"/>
</dbReference>
<dbReference type="Pfam" id="PF13193">
    <property type="entry name" value="AMP-binding_C"/>
    <property type="match status" value="1"/>
</dbReference>
<evidence type="ECO:0000313" key="6">
    <source>
        <dbReference type="EMBL" id="TMW62616.1"/>
    </source>
</evidence>
<evidence type="ECO:0000259" key="4">
    <source>
        <dbReference type="Pfam" id="PF00501"/>
    </source>
</evidence>
<accession>A0A8K1CFP0</accession>
<dbReference type="Pfam" id="PF00501">
    <property type="entry name" value="AMP-binding"/>
    <property type="match status" value="1"/>
</dbReference>
<keyword evidence="2" id="KW-0436">Ligase</keyword>
<dbReference type="Proteomes" id="UP000794436">
    <property type="component" value="Unassembled WGS sequence"/>
</dbReference>
<dbReference type="PANTHER" id="PTHR24096">
    <property type="entry name" value="LONG-CHAIN-FATTY-ACID--COA LIGASE"/>
    <property type="match status" value="1"/>
</dbReference>
<dbReference type="InterPro" id="IPR000873">
    <property type="entry name" value="AMP-dep_synth/lig_dom"/>
</dbReference>
<keyword evidence="3" id="KW-1133">Transmembrane helix</keyword>
<keyword evidence="3" id="KW-0812">Transmembrane</keyword>
<dbReference type="EMBL" id="SPLM01000073">
    <property type="protein sequence ID" value="TMW62616.1"/>
    <property type="molecule type" value="Genomic_DNA"/>
</dbReference>
<organism evidence="6 7">
    <name type="scientific">Pythium oligandrum</name>
    <name type="common">Mycoparasitic fungus</name>
    <dbReference type="NCBI Taxonomy" id="41045"/>
    <lineage>
        <taxon>Eukaryota</taxon>
        <taxon>Sar</taxon>
        <taxon>Stramenopiles</taxon>
        <taxon>Oomycota</taxon>
        <taxon>Peronosporomycetes</taxon>
        <taxon>Pythiales</taxon>
        <taxon>Pythiaceae</taxon>
        <taxon>Pythium</taxon>
    </lineage>
</organism>
<comment type="caution">
    <text evidence="6">The sequence shown here is derived from an EMBL/GenBank/DDBJ whole genome shotgun (WGS) entry which is preliminary data.</text>
</comment>
<name>A0A8K1CFP0_PYTOL</name>
<dbReference type="InterPro" id="IPR042099">
    <property type="entry name" value="ANL_N_sf"/>
</dbReference>
<keyword evidence="7" id="KW-1185">Reference proteome</keyword>
<dbReference type="AlphaFoldDB" id="A0A8K1CFP0"/>
<sequence length="822" mass="91769">MIFSSPHGTLHSEPNRVVWDDLETQAQTQPFAPAFVCGLTHRVLSFGDVHSHAKAIVAGLHADGIRKGETVILLSINCVEFPVIFMALNRLQAICSPASPMGTVDETVYQINATKPVAIIVHPVLLDLALASAKATGIPTSRIYTIQTIEHPAKLPSIQALVENPRKFPDIPTIDPNAIVALPFSSGTTGLPKGVQLSAKMLYLCVFQGSYTEEDNAYYQGLLPFFHILAMASFQFTIMRGFALVVLPKFDPATFLGTIEKYRIKKVSAAPPIVLFLAHHPIVDKYDLSSVRVVASGGAPLGKEVSEMVMQRLGAKVQQGYGMTEFAGPVTMPEIDNYRHGSVGRIVPNVEMQVRSLKTDELLGVNQRGELLFRTPQTMAGYLNDPEATKATILPDGFLRTGDVGYIDEDGFVFIVDRVKSLIKYKGHQVAPAELEDIINRHPMVVDACCIRGKDKGNGEEIPKAVVVLKPDVAGQVTEEDIMEFVASKVAPYKRVREVEFVDEVPKTLSGKILRPTPCLVINILIECLPLRPISEGLTTSHNFWIRSSIGLHFIAFTSLELYRLFVPSIPSTLRQIVIMSFIVGTGTTITEYLCALWLGYPVPLCAVLTAPMFMALMVGCVAAAWGKFLKENKVVFLELQHFQTVISIIFSLAFIDPASNYAFTEQQLLLESLKEKDRVEYIDSVLKLLHMIEYLVLIVFTELIIPFVYSVYLYSTFHLPNHAYHTQLRDLTEDEIRRVIGNNLVYATLELLSLVILQIHLYRKFHISAAHQLAYVLERQWISVQLKLCSWFIFIIQFSVDHFGADYSFRFNWLKKSRPSA</sequence>
<dbReference type="Gene3D" id="3.30.300.30">
    <property type="match status" value="1"/>
</dbReference>
<dbReference type="Gene3D" id="3.40.50.12780">
    <property type="entry name" value="N-terminal domain of ligase-like"/>
    <property type="match status" value="1"/>
</dbReference>
<evidence type="ECO:0008006" key="8">
    <source>
        <dbReference type="Google" id="ProtNLM"/>
    </source>
</evidence>
<dbReference type="PROSITE" id="PS00455">
    <property type="entry name" value="AMP_BINDING"/>
    <property type="match status" value="1"/>
</dbReference>
<evidence type="ECO:0000256" key="3">
    <source>
        <dbReference type="SAM" id="Phobius"/>
    </source>
</evidence>
<dbReference type="OrthoDB" id="143058at2759"/>
<evidence type="ECO:0000256" key="1">
    <source>
        <dbReference type="ARBA" id="ARBA00006432"/>
    </source>
</evidence>
<evidence type="ECO:0000259" key="5">
    <source>
        <dbReference type="Pfam" id="PF13193"/>
    </source>
</evidence>
<feature type="domain" description="AMP-dependent synthetase/ligase" evidence="4">
    <location>
        <begin position="22"/>
        <end position="383"/>
    </location>
</feature>
<dbReference type="GO" id="GO:0016405">
    <property type="term" value="F:CoA-ligase activity"/>
    <property type="evidence" value="ECO:0007669"/>
    <property type="project" value="TreeGrafter"/>
</dbReference>
<gene>
    <name evidence="6" type="ORF">Poli38472_005234</name>
</gene>
<dbReference type="InterPro" id="IPR045851">
    <property type="entry name" value="AMP-bd_C_sf"/>
</dbReference>
<dbReference type="InterPro" id="IPR025110">
    <property type="entry name" value="AMP-bd_C"/>
</dbReference>
<keyword evidence="3" id="KW-0472">Membrane</keyword>
<feature type="domain" description="AMP-binding enzyme C-terminal" evidence="5">
    <location>
        <begin position="434"/>
        <end position="512"/>
    </location>
</feature>
<feature type="transmembrane region" description="Helical" evidence="3">
    <location>
        <begin position="578"/>
        <end position="601"/>
    </location>
</feature>
<feature type="transmembrane region" description="Helical" evidence="3">
    <location>
        <begin position="607"/>
        <end position="626"/>
    </location>
</feature>
<dbReference type="SUPFAM" id="SSF56801">
    <property type="entry name" value="Acetyl-CoA synthetase-like"/>
    <property type="match status" value="1"/>
</dbReference>
<dbReference type="PANTHER" id="PTHR24096:SF149">
    <property type="entry name" value="AMP-BINDING DOMAIN-CONTAINING PROTEIN-RELATED"/>
    <property type="match status" value="1"/>
</dbReference>
<feature type="transmembrane region" description="Helical" evidence="3">
    <location>
        <begin position="745"/>
        <end position="763"/>
    </location>
</feature>
<evidence type="ECO:0000313" key="7">
    <source>
        <dbReference type="Proteomes" id="UP000794436"/>
    </source>
</evidence>
<reference evidence="6" key="1">
    <citation type="submission" date="2019-03" db="EMBL/GenBank/DDBJ databases">
        <title>Long read genome sequence of the mycoparasitic Pythium oligandrum ATCC 38472 isolated from sugarbeet rhizosphere.</title>
        <authorList>
            <person name="Gaulin E."/>
        </authorList>
    </citation>
    <scope>NUCLEOTIDE SEQUENCE</scope>
    <source>
        <strain evidence="6">ATCC 38472_TT</strain>
    </source>
</reference>